<dbReference type="STRING" id="3641.A0A061F8Y3"/>
<evidence type="ECO:0000313" key="3">
    <source>
        <dbReference type="Proteomes" id="UP000026915"/>
    </source>
</evidence>
<evidence type="ECO:0000256" key="1">
    <source>
        <dbReference type="SAM" id="MobiDB-lite"/>
    </source>
</evidence>
<dbReference type="Gramene" id="EOY13795">
    <property type="protein sequence ID" value="EOY13795"/>
    <property type="gene ID" value="TCM_032441"/>
</dbReference>
<dbReference type="PANTHER" id="PTHR11439:SF490">
    <property type="entry name" value="CYSTEINE-RICH RLK (RECEPTOR-LIKE PROTEIN KINASE) 8"/>
    <property type="match status" value="1"/>
</dbReference>
<dbReference type="EMBL" id="CM001885">
    <property type="protein sequence ID" value="EOY13795.1"/>
    <property type="molecule type" value="Genomic_DNA"/>
</dbReference>
<dbReference type="AlphaFoldDB" id="A0A061F8Y3"/>
<keyword evidence="3" id="KW-1185">Reference proteome</keyword>
<sequence>MLELMLACVKWTNDKWQFTWISYMFVCVLLNVEDYYLAQFEFLPDQNSEYHHTILQTITHPWSMANNSIFSHQTSPLSKSVVEKVFENALSAKFKGKVMFETTPRKEPGESREKEKRDHQHNKSWLRKNKFQICSHKQGTVAQTTVVVEYMAAAIVAKQATWMRKVPLHFGMPQTKPTELFVDNKSIITIAKNPVFYKKTKHINVKYYLSSDAEKCGEVLIPHFSFEEQFTDMLAKSLSKPKFNYHKDQLKILHTSIKGECWS</sequence>
<dbReference type="CDD" id="cd09272">
    <property type="entry name" value="RNase_HI_RT_Ty1"/>
    <property type="match status" value="1"/>
</dbReference>
<dbReference type="HOGENOM" id="CLU_1059289_0_0_1"/>
<evidence type="ECO:0000313" key="2">
    <source>
        <dbReference type="EMBL" id="EOY13795.1"/>
    </source>
</evidence>
<dbReference type="InParanoid" id="A0A061F8Y3"/>
<gene>
    <name evidence="2" type="ORF">TCM_032441</name>
</gene>
<name>A0A061F8Y3_THECC</name>
<organism evidence="2 3">
    <name type="scientific">Theobroma cacao</name>
    <name type="common">Cacao</name>
    <name type="synonym">Cocoa</name>
    <dbReference type="NCBI Taxonomy" id="3641"/>
    <lineage>
        <taxon>Eukaryota</taxon>
        <taxon>Viridiplantae</taxon>
        <taxon>Streptophyta</taxon>
        <taxon>Embryophyta</taxon>
        <taxon>Tracheophyta</taxon>
        <taxon>Spermatophyta</taxon>
        <taxon>Magnoliopsida</taxon>
        <taxon>eudicotyledons</taxon>
        <taxon>Gunneridae</taxon>
        <taxon>Pentapetalae</taxon>
        <taxon>rosids</taxon>
        <taxon>malvids</taxon>
        <taxon>Malvales</taxon>
        <taxon>Malvaceae</taxon>
        <taxon>Byttnerioideae</taxon>
        <taxon>Theobroma</taxon>
    </lineage>
</organism>
<evidence type="ECO:0008006" key="4">
    <source>
        <dbReference type="Google" id="ProtNLM"/>
    </source>
</evidence>
<proteinExistence type="predicted"/>
<feature type="region of interest" description="Disordered" evidence="1">
    <location>
        <begin position="102"/>
        <end position="122"/>
    </location>
</feature>
<feature type="compositionally biased region" description="Basic and acidic residues" evidence="1">
    <location>
        <begin position="103"/>
        <end position="118"/>
    </location>
</feature>
<protein>
    <recommendedName>
        <fullName evidence="4">Cysteine-rich RLK (RECEPTOR-like protein kinase) 8</fullName>
    </recommendedName>
</protein>
<reference evidence="2 3" key="1">
    <citation type="journal article" date="2013" name="Genome Biol.">
        <title>The genome sequence of the most widely cultivated cacao type and its use to identify candidate genes regulating pod color.</title>
        <authorList>
            <person name="Motamayor J.C."/>
            <person name="Mockaitis K."/>
            <person name="Schmutz J."/>
            <person name="Haiminen N."/>
            <person name="Iii D.L."/>
            <person name="Cornejo O."/>
            <person name="Findley S.D."/>
            <person name="Zheng P."/>
            <person name="Utro F."/>
            <person name="Royaert S."/>
            <person name="Saski C."/>
            <person name="Jenkins J."/>
            <person name="Podicheti R."/>
            <person name="Zhao M."/>
            <person name="Scheffler B.E."/>
            <person name="Stack J.C."/>
            <person name="Feltus F.A."/>
            <person name="Mustiga G.M."/>
            <person name="Amores F."/>
            <person name="Phillips W."/>
            <person name="Marelli J.P."/>
            <person name="May G.D."/>
            <person name="Shapiro H."/>
            <person name="Ma J."/>
            <person name="Bustamante C.D."/>
            <person name="Schnell R.J."/>
            <person name="Main D."/>
            <person name="Gilbert D."/>
            <person name="Parida L."/>
            <person name="Kuhn D.N."/>
        </authorList>
    </citation>
    <scope>NUCLEOTIDE SEQUENCE [LARGE SCALE GENOMIC DNA]</scope>
    <source>
        <strain evidence="3">cv. Matina 1-6</strain>
    </source>
</reference>
<dbReference type="PANTHER" id="PTHR11439">
    <property type="entry name" value="GAG-POL-RELATED RETROTRANSPOSON"/>
    <property type="match status" value="1"/>
</dbReference>
<dbReference type="Proteomes" id="UP000026915">
    <property type="component" value="Chromosome 7"/>
</dbReference>
<dbReference type="eggNOG" id="KOG0017">
    <property type="taxonomic scope" value="Eukaryota"/>
</dbReference>
<accession>A0A061F8Y3</accession>